<gene>
    <name evidence="2" type="ORF">SAMN04488029_3581</name>
</gene>
<keyword evidence="3" id="KW-1185">Reference proteome</keyword>
<dbReference type="STRING" id="692418.SAMN04488029_3581"/>
<evidence type="ECO:0000313" key="2">
    <source>
        <dbReference type="EMBL" id="SMD37998.1"/>
    </source>
</evidence>
<feature type="compositionally biased region" description="Basic and acidic residues" evidence="1">
    <location>
        <begin position="35"/>
        <end position="44"/>
    </location>
</feature>
<evidence type="ECO:0000256" key="1">
    <source>
        <dbReference type="SAM" id="MobiDB-lite"/>
    </source>
</evidence>
<name>A0A1W2GNS0_REIFA</name>
<dbReference type="Proteomes" id="UP000192472">
    <property type="component" value="Unassembled WGS sequence"/>
</dbReference>
<feature type="region of interest" description="Disordered" evidence="1">
    <location>
        <begin position="35"/>
        <end position="56"/>
    </location>
</feature>
<reference evidence="2 3" key="1">
    <citation type="submission" date="2017-04" db="EMBL/GenBank/DDBJ databases">
        <authorList>
            <person name="Afonso C.L."/>
            <person name="Miller P.J."/>
            <person name="Scott M.A."/>
            <person name="Spackman E."/>
            <person name="Goraichik I."/>
            <person name="Dimitrov K.M."/>
            <person name="Suarez D.L."/>
            <person name="Swayne D.E."/>
        </authorList>
    </citation>
    <scope>NUCLEOTIDE SEQUENCE [LARGE SCALE GENOMIC DNA]</scope>
    <source>
        <strain evidence="2 3">DSM 26133</strain>
    </source>
</reference>
<dbReference type="OrthoDB" id="893215at2"/>
<accession>A0A1W2GNS0</accession>
<dbReference type="RefSeq" id="WP_084374210.1">
    <property type="nucleotide sequence ID" value="NZ_FWYF01000004.1"/>
</dbReference>
<dbReference type="AlphaFoldDB" id="A0A1W2GNS0"/>
<protein>
    <submittedName>
        <fullName evidence="2">Uncharacterized protein</fullName>
    </submittedName>
</protein>
<proteinExistence type="predicted"/>
<sequence length="172" mass="18926">MNESNDFLKFLINEDIFLIDEKSVKNSQVDAVVDHEDTPQKEKVSTVQEPSVELESPAKPTHETLILFDNPTAVNLPTSDLEYLGKILGAIGSSIEKVDFQNVAATTPKTVGYSYVIAFTPNHQLPVPVSTQQYVSTKLGDGQLIVADALNNISASPDLRKKLWGVLQQVFK</sequence>
<dbReference type="EMBL" id="FWYF01000004">
    <property type="protein sequence ID" value="SMD37998.1"/>
    <property type="molecule type" value="Genomic_DNA"/>
</dbReference>
<organism evidence="2 3">
    <name type="scientific">Reichenbachiella faecimaris</name>
    <dbReference type="NCBI Taxonomy" id="692418"/>
    <lineage>
        <taxon>Bacteria</taxon>
        <taxon>Pseudomonadati</taxon>
        <taxon>Bacteroidota</taxon>
        <taxon>Cytophagia</taxon>
        <taxon>Cytophagales</taxon>
        <taxon>Reichenbachiellaceae</taxon>
        <taxon>Reichenbachiella</taxon>
    </lineage>
</organism>
<evidence type="ECO:0000313" key="3">
    <source>
        <dbReference type="Proteomes" id="UP000192472"/>
    </source>
</evidence>